<dbReference type="PANTHER" id="PTHR14043">
    <property type="entry name" value="CCAAT DISPLACEMENT PROTEIN-RELATED"/>
    <property type="match status" value="1"/>
</dbReference>
<keyword evidence="5" id="KW-1185">Reference proteome</keyword>
<dbReference type="Pfam" id="PF25398">
    <property type="entry name" value="CUX1_N"/>
    <property type="match status" value="1"/>
</dbReference>
<proteinExistence type="predicted"/>
<dbReference type="OrthoDB" id="10257567at2759"/>
<dbReference type="EMBL" id="ASPP01001059">
    <property type="protein sequence ID" value="ETO36029.1"/>
    <property type="molecule type" value="Genomic_DNA"/>
</dbReference>
<feature type="coiled-coil region" evidence="2">
    <location>
        <begin position="117"/>
        <end position="144"/>
    </location>
</feature>
<name>X6PD95_RETFI</name>
<dbReference type="InterPro" id="IPR057476">
    <property type="entry name" value="Cux_N"/>
</dbReference>
<protein>
    <recommendedName>
        <fullName evidence="3">Cux N-terminal domain-containing protein</fullName>
    </recommendedName>
</protein>
<gene>
    <name evidence="4" type="ORF">RFI_01030</name>
</gene>
<evidence type="ECO:0000256" key="1">
    <source>
        <dbReference type="ARBA" id="ARBA00023054"/>
    </source>
</evidence>
<dbReference type="Proteomes" id="UP000023152">
    <property type="component" value="Unassembled WGS sequence"/>
</dbReference>
<evidence type="ECO:0000256" key="2">
    <source>
        <dbReference type="SAM" id="Coils"/>
    </source>
</evidence>
<accession>X6PD95</accession>
<dbReference type="AlphaFoldDB" id="X6PD95"/>
<feature type="coiled-coil region" evidence="2">
    <location>
        <begin position="173"/>
        <end position="264"/>
    </location>
</feature>
<feature type="domain" description="Cux N-terminal" evidence="3">
    <location>
        <begin position="102"/>
        <end position="178"/>
    </location>
</feature>
<comment type="caution">
    <text evidence="4">The sequence shown here is derived from an EMBL/GenBank/DDBJ whole genome shotgun (WGS) entry which is preliminary data.</text>
</comment>
<keyword evidence="1 2" id="KW-0175">Coiled coil</keyword>
<evidence type="ECO:0000259" key="3">
    <source>
        <dbReference type="Pfam" id="PF25398"/>
    </source>
</evidence>
<evidence type="ECO:0000313" key="4">
    <source>
        <dbReference type="EMBL" id="ETO36029.1"/>
    </source>
</evidence>
<reference evidence="4 5" key="1">
    <citation type="journal article" date="2013" name="Curr. Biol.">
        <title>The Genome of the Foraminiferan Reticulomyxa filosa.</title>
        <authorList>
            <person name="Glockner G."/>
            <person name="Hulsmann N."/>
            <person name="Schleicher M."/>
            <person name="Noegel A.A."/>
            <person name="Eichinger L."/>
            <person name="Gallinger C."/>
            <person name="Pawlowski J."/>
            <person name="Sierra R."/>
            <person name="Euteneuer U."/>
            <person name="Pillet L."/>
            <person name="Moustafa A."/>
            <person name="Platzer M."/>
            <person name="Groth M."/>
            <person name="Szafranski K."/>
            <person name="Schliwa M."/>
        </authorList>
    </citation>
    <scope>NUCLEOTIDE SEQUENCE [LARGE SCALE GENOMIC DNA]</scope>
</reference>
<sequence length="307" mass="36122">MTQSLAAATSLIDLVTHDWKSTHFCQIKKGRKNKRLKRERKGGKQKDNKREINLSGLRSELDDNLEQWHNLTEENKKKVSPSKRLCLKKKKKYIYMIIHTYALHIKEYRQSKPEEKKKQLGNLIKAYQNHIDEESNRCKFLENAYLKIFQAFFVCVGTKQQILTDAPDPVDALNEARAKLLEAQKAFLDVEEMKMQVQSYENELKSLKNQEITVRNLKEQLESKEIEMQQKMSQAVLEETQRVEKEYEALLQAAKQTENEQRAQVSFFKKIKQNNAECLKHKHMHMYVYMCIVTREKKGITGIAKTI</sequence>
<evidence type="ECO:0000313" key="5">
    <source>
        <dbReference type="Proteomes" id="UP000023152"/>
    </source>
</evidence>
<organism evidence="4 5">
    <name type="scientific">Reticulomyxa filosa</name>
    <dbReference type="NCBI Taxonomy" id="46433"/>
    <lineage>
        <taxon>Eukaryota</taxon>
        <taxon>Sar</taxon>
        <taxon>Rhizaria</taxon>
        <taxon>Retaria</taxon>
        <taxon>Foraminifera</taxon>
        <taxon>Monothalamids</taxon>
        <taxon>Reticulomyxidae</taxon>
        <taxon>Reticulomyxa</taxon>
    </lineage>
</organism>